<protein>
    <submittedName>
        <fullName evidence="2">Uncharacterized protein</fullName>
    </submittedName>
</protein>
<comment type="caution">
    <text evidence="2">The sequence shown here is derived from an EMBL/GenBank/DDBJ whole genome shotgun (WGS) entry which is preliminary data.</text>
</comment>
<feature type="chain" id="PRO_5044783899" evidence="1">
    <location>
        <begin position="22"/>
        <end position="410"/>
    </location>
</feature>
<dbReference type="EMBL" id="JABMIG020000013">
    <property type="protein sequence ID" value="KAL3803473.1"/>
    <property type="molecule type" value="Genomic_DNA"/>
</dbReference>
<sequence length="410" mass="44924">MRPSQLCAISILAILTRDTLASASRQRRRRGQRRRQRLEPFQRTKLQSRLSGETLRDRWVALLESSYDSSNAVRLESRREEQFYYSAEILADKLLSGWSDENDDDRMNLLTRDPHRKSASKAIILPRLWDTIAIGSMGVLALVPLSVFFLEIIPPSALSSSWTFLATTMTSIHSSITPHLIPTIQSIESSIKDGISQAQAIVHSLPYLLRHARRIKLVPLLVKVIRKCIILEAWRHIWIRLFKLSKRLWKGTLSGSAKAYARLCPGWIRRGIKSIIQSMVQAHVGSALGGVFAGSLSWSTGGLSGDVSPSDVIFGDGQIVEDALGSTMNDIPIDESLEAVLESTVDSSIDMVAPAVVSAVESAVESIEEIVDSTVADAISESVSSAVEGSLESAVAESVSECLESVVDSS</sequence>
<keyword evidence="3" id="KW-1185">Reference proteome</keyword>
<dbReference type="Proteomes" id="UP001516023">
    <property type="component" value="Unassembled WGS sequence"/>
</dbReference>
<gene>
    <name evidence="2" type="ORF">HJC23_014021</name>
</gene>
<keyword evidence="1" id="KW-0732">Signal</keyword>
<name>A0ABD3QTH5_9STRA</name>
<accession>A0ABD3QTH5</accession>
<proteinExistence type="predicted"/>
<evidence type="ECO:0000313" key="2">
    <source>
        <dbReference type="EMBL" id="KAL3803473.1"/>
    </source>
</evidence>
<reference evidence="2 3" key="1">
    <citation type="journal article" date="2020" name="G3 (Bethesda)">
        <title>Improved Reference Genome for Cyclotella cryptica CCMP332, a Model for Cell Wall Morphogenesis, Salinity Adaptation, and Lipid Production in Diatoms (Bacillariophyta).</title>
        <authorList>
            <person name="Roberts W.R."/>
            <person name="Downey K.M."/>
            <person name="Ruck E.C."/>
            <person name="Traller J.C."/>
            <person name="Alverson A.J."/>
        </authorList>
    </citation>
    <scope>NUCLEOTIDE SEQUENCE [LARGE SCALE GENOMIC DNA]</scope>
    <source>
        <strain evidence="2 3">CCMP332</strain>
    </source>
</reference>
<feature type="signal peptide" evidence="1">
    <location>
        <begin position="1"/>
        <end position="21"/>
    </location>
</feature>
<evidence type="ECO:0000256" key="1">
    <source>
        <dbReference type="SAM" id="SignalP"/>
    </source>
</evidence>
<evidence type="ECO:0000313" key="3">
    <source>
        <dbReference type="Proteomes" id="UP001516023"/>
    </source>
</evidence>
<dbReference type="AlphaFoldDB" id="A0ABD3QTH5"/>
<organism evidence="2 3">
    <name type="scientific">Cyclotella cryptica</name>
    <dbReference type="NCBI Taxonomy" id="29204"/>
    <lineage>
        <taxon>Eukaryota</taxon>
        <taxon>Sar</taxon>
        <taxon>Stramenopiles</taxon>
        <taxon>Ochrophyta</taxon>
        <taxon>Bacillariophyta</taxon>
        <taxon>Coscinodiscophyceae</taxon>
        <taxon>Thalassiosirophycidae</taxon>
        <taxon>Stephanodiscales</taxon>
        <taxon>Stephanodiscaceae</taxon>
        <taxon>Cyclotella</taxon>
    </lineage>
</organism>